<gene>
    <name evidence="11" type="ORF">MGWOODY_Mmi1212</name>
</gene>
<evidence type="ECO:0000259" key="9">
    <source>
        <dbReference type="Pfam" id="PF00593"/>
    </source>
</evidence>
<keyword evidence="7 11" id="KW-0675">Receptor</keyword>
<keyword evidence="6" id="KW-0472">Membrane</keyword>
<dbReference type="PANTHER" id="PTHR30069">
    <property type="entry name" value="TONB-DEPENDENT OUTER MEMBRANE RECEPTOR"/>
    <property type="match status" value="1"/>
</dbReference>
<dbReference type="EMBL" id="FAXC01000262">
    <property type="protein sequence ID" value="CUV09557.1"/>
    <property type="molecule type" value="Genomic_DNA"/>
</dbReference>
<proteinExistence type="predicted"/>
<evidence type="ECO:0000256" key="2">
    <source>
        <dbReference type="ARBA" id="ARBA00022448"/>
    </source>
</evidence>
<keyword evidence="5" id="KW-0798">TonB box</keyword>
<comment type="subcellular location">
    <subcellularLocation>
        <location evidence="1">Cell outer membrane</location>
        <topology evidence="1">Multi-pass membrane protein</topology>
    </subcellularLocation>
</comment>
<dbReference type="InterPro" id="IPR037066">
    <property type="entry name" value="Plug_dom_sf"/>
</dbReference>
<evidence type="ECO:0000256" key="5">
    <source>
        <dbReference type="ARBA" id="ARBA00023077"/>
    </source>
</evidence>
<dbReference type="GO" id="GO:0015344">
    <property type="term" value="F:siderophore uptake transmembrane transporter activity"/>
    <property type="evidence" value="ECO:0007669"/>
    <property type="project" value="TreeGrafter"/>
</dbReference>
<dbReference type="InterPro" id="IPR039426">
    <property type="entry name" value="TonB-dep_rcpt-like"/>
</dbReference>
<dbReference type="GO" id="GO:0044718">
    <property type="term" value="P:siderophore transmembrane transport"/>
    <property type="evidence" value="ECO:0007669"/>
    <property type="project" value="TreeGrafter"/>
</dbReference>
<evidence type="ECO:0000256" key="7">
    <source>
        <dbReference type="ARBA" id="ARBA00023170"/>
    </source>
</evidence>
<keyword evidence="2" id="KW-0813">Transport</keyword>
<dbReference type="PROSITE" id="PS52016">
    <property type="entry name" value="TONB_DEPENDENT_REC_3"/>
    <property type="match status" value="1"/>
</dbReference>
<sequence>MGNTGFAGLYVRGGTPDQNQIILDGMSIYQVDHFFGFFSAINSNIVKDVQVYKGSFPAKYGGRVASIIDITGKSGSTKQQKIDLFTNMLSAGITYEQPLSKRSSFILSARRSFTDQYQTKLYDNIHDFLTSGSGLNIGAELQPDTVTYQSEYLPNFYFYDINGKFTYLPNDRDIVSISFYEGKDYLGEEKNFDFGSDFVGIEQVMVDEQTKWGNTGMGTNWVRRWSRTTKTQLFMATTKYYSNHDLDSYWIIDSVKTPAYLSQDNNQIEDQTARMNVNWNIGLRHDLEAGVSTTIYKTNYSVQLGDSVIFFDHAINGNLFEGYFQDRWALSPGLEILLGLRTSRFSKSTGSYFNPRLSVFYRFTDELFFKASTGITHQFLNRFSNDLITNGSKFVWLLPNEDADPMAVQQISLGIEYDTPHIFIGLDIYNNVIDNITDFSQLVFPVDTYIEETSTLVFKGSRTAKGLELLVRKKDGYLRGWAAYNYGIVECVFPDMNGGKTFLADHDRTHELKSVIIWSLGSWNMAVTGLISSGRVYTPNNNLMIRENENANYTLVADAGTRNSKRLPTVDRIDMSVTRSLRLLAKNWDIGVSIFNLFNRRNISHRSYNLSADPFITTDIVMLGLTPTLSIQLEL</sequence>
<dbReference type="InterPro" id="IPR000531">
    <property type="entry name" value="Beta-barrel_TonB"/>
</dbReference>
<evidence type="ECO:0000259" key="10">
    <source>
        <dbReference type="Pfam" id="PF07715"/>
    </source>
</evidence>
<dbReference type="AlphaFoldDB" id="A0A170QCV1"/>
<keyword evidence="4" id="KW-0732">Signal</keyword>
<keyword evidence="8" id="KW-0998">Cell outer membrane</keyword>
<evidence type="ECO:0000256" key="3">
    <source>
        <dbReference type="ARBA" id="ARBA00022692"/>
    </source>
</evidence>
<dbReference type="Pfam" id="PF00593">
    <property type="entry name" value="TonB_dep_Rec_b-barrel"/>
    <property type="match status" value="1"/>
</dbReference>
<feature type="domain" description="TonB-dependent receptor-like beta-barrel" evidence="9">
    <location>
        <begin position="184"/>
        <end position="597"/>
    </location>
</feature>
<evidence type="ECO:0000256" key="4">
    <source>
        <dbReference type="ARBA" id="ARBA00022729"/>
    </source>
</evidence>
<dbReference type="InterPro" id="IPR012910">
    <property type="entry name" value="Plug_dom"/>
</dbReference>
<dbReference type="Gene3D" id="2.170.130.10">
    <property type="entry name" value="TonB-dependent receptor, plug domain"/>
    <property type="match status" value="1"/>
</dbReference>
<dbReference type="SUPFAM" id="SSF56935">
    <property type="entry name" value="Porins"/>
    <property type="match status" value="1"/>
</dbReference>
<dbReference type="Gene3D" id="2.40.170.20">
    <property type="entry name" value="TonB-dependent receptor, beta-barrel domain"/>
    <property type="match status" value="1"/>
</dbReference>
<protein>
    <submittedName>
        <fullName evidence="11">TonB-dependent receptor</fullName>
    </submittedName>
</protein>
<feature type="domain" description="TonB-dependent receptor plug" evidence="10">
    <location>
        <begin position="2"/>
        <end position="63"/>
    </location>
</feature>
<keyword evidence="3" id="KW-0812">Transmembrane</keyword>
<accession>A0A170QCV1</accession>
<name>A0A170QCV1_9ZZZZ</name>
<dbReference type="Pfam" id="PF07715">
    <property type="entry name" value="Plug"/>
    <property type="match status" value="1"/>
</dbReference>
<evidence type="ECO:0000256" key="6">
    <source>
        <dbReference type="ARBA" id="ARBA00023136"/>
    </source>
</evidence>
<evidence type="ECO:0000313" key="11">
    <source>
        <dbReference type="EMBL" id="CUV09557.1"/>
    </source>
</evidence>
<dbReference type="InterPro" id="IPR036942">
    <property type="entry name" value="Beta-barrel_TonB_sf"/>
</dbReference>
<evidence type="ECO:0000256" key="1">
    <source>
        <dbReference type="ARBA" id="ARBA00004571"/>
    </source>
</evidence>
<evidence type="ECO:0000256" key="8">
    <source>
        <dbReference type="ARBA" id="ARBA00023237"/>
    </source>
</evidence>
<organism evidence="11">
    <name type="scientific">hydrothermal vent metagenome</name>
    <dbReference type="NCBI Taxonomy" id="652676"/>
    <lineage>
        <taxon>unclassified sequences</taxon>
        <taxon>metagenomes</taxon>
        <taxon>ecological metagenomes</taxon>
    </lineage>
</organism>
<dbReference type="GO" id="GO:0009279">
    <property type="term" value="C:cell outer membrane"/>
    <property type="evidence" value="ECO:0007669"/>
    <property type="project" value="UniProtKB-SubCell"/>
</dbReference>
<reference evidence="11" key="1">
    <citation type="submission" date="2015-10" db="EMBL/GenBank/DDBJ databases">
        <authorList>
            <person name="Gilbert D.G."/>
        </authorList>
    </citation>
    <scope>NUCLEOTIDE SEQUENCE</scope>
</reference>
<dbReference type="PANTHER" id="PTHR30069:SF29">
    <property type="entry name" value="HEMOGLOBIN AND HEMOGLOBIN-HAPTOGLOBIN-BINDING PROTEIN 1-RELATED"/>
    <property type="match status" value="1"/>
</dbReference>